<dbReference type="EMBL" id="CALNXJ010000033">
    <property type="protein sequence ID" value="CAH3139472.1"/>
    <property type="molecule type" value="Genomic_DNA"/>
</dbReference>
<organism evidence="1 2">
    <name type="scientific">Pocillopora meandrina</name>
    <dbReference type="NCBI Taxonomy" id="46732"/>
    <lineage>
        <taxon>Eukaryota</taxon>
        <taxon>Metazoa</taxon>
        <taxon>Cnidaria</taxon>
        <taxon>Anthozoa</taxon>
        <taxon>Hexacorallia</taxon>
        <taxon>Scleractinia</taxon>
        <taxon>Astrocoeniina</taxon>
        <taxon>Pocilloporidae</taxon>
        <taxon>Pocillopora</taxon>
    </lineage>
</organism>
<proteinExistence type="predicted"/>
<reference evidence="1 2" key="1">
    <citation type="submission" date="2022-05" db="EMBL/GenBank/DDBJ databases">
        <authorList>
            <consortium name="Genoscope - CEA"/>
            <person name="William W."/>
        </authorList>
    </citation>
    <scope>NUCLEOTIDE SEQUENCE [LARGE SCALE GENOMIC DNA]</scope>
</reference>
<gene>
    <name evidence="1" type="ORF">PMEA_00018818</name>
</gene>
<sequence>MPAVKSKVNLNDPQWITPEFKTLIAKRQQAFMSGDLASFRHLRNTVNRERKALRESHQQALTTHFPHTNNFQISRRLRDICVHRSGCVENYRSRPVWSLTEILHGPSSDVHASSLDARN</sequence>
<name>A0AAU9X7Y6_9CNID</name>
<keyword evidence="2" id="KW-1185">Reference proteome</keyword>
<dbReference type="Proteomes" id="UP001159428">
    <property type="component" value="Unassembled WGS sequence"/>
</dbReference>
<evidence type="ECO:0000313" key="2">
    <source>
        <dbReference type="Proteomes" id="UP001159428"/>
    </source>
</evidence>
<comment type="caution">
    <text evidence="1">The sequence shown here is derived from an EMBL/GenBank/DDBJ whole genome shotgun (WGS) entry which is preliminary data.</text>
</comment>
<accession>A0AAU9X7Y6</accession>
<dbReference type="AlphaFoldDB" id="A0AAU9X7Y6"/>
<evidence type="ECO:0000313" key="1">
    <source>
        <dbReference type="EMBL" id="CAH3139472.1"/>
    </source>
</evidence>
<protein>
    <submittedName>
        <fullName evidence="1">Uncharacterized protein</fullName>
    </submittedName>
</protein>